<keyword evidence="1" id="KW-0812">Transmembrane</keyword>
<evidence type="ECO:0000313" key="3">
    <source>
        <dbReference type="EMBL" id="THG95493.1"/>
    </source>
</evidence>
<proteinExistence type="predicted"/>
<dbReference type="Proteomes" id="UP000309038">
    <property type="component" value="Unassembled WGS sequence"/>
</dbReference>
<evidence type="ECO:0000313" key="4">
    <source>
        <dbReference type="Proteomes" id="UP000309038"/>
    </source>
</evidence>
<keyword evidence="1" id="KW-0472">Membrane</keyword>
<name>A0A4S4KC38_9APHY</name>
<keyword evidence="4" id="KW-1185">Reference proteome</keyword>
<accession>A0A4S4KC38</accession>
<evidence type="ECO:0000256" key="1">
    <source>
        <dbReference type="SAM" id="Phobius"/>
    </source>
</evidence>
<keyword evidence="2" id="KW-0732">Signal</keyword>
<gene>
    <name evidence="3" type="ORF">EW026_g6166</name>
</gene>
<keyword evidence="1" id="KW-1133">Transmembrane helix</keyword>
<comment type="caution">
    <text evidence="3">The sequence shown here is derived from an EMBL/GenBank/DDBJ whole genome shotgun (WGS) entry which is preliminary data.</text>
</comment>
<reference evidence="3 4" key="1">
    <citation type="submission" date="2019-02" db="EMBL/GenBank/DDBJ databases">
        <title>Genome sequencing of the rare red list fungi Phlebia centrifuga.</title>
        <authorList>
            <person name="Buettner E."/>
            <person name="Kellner H."/>
        </authorList>
    </citation>
    <scope>NUCLEOTIDE SEQUENCE [LARGE SCALE GENOMIC DNA]</scope>
    <source>
        <strain evidence="3 4">DSM 108282</strain>
    </source>
</reference>
<feature type="transmembrane region" description="Helical" evidence="1">
    <location>
        <begin position="89"/>
        <end position="117"/>
    </location>
</feature>
<dbReference type="AlphaFoldDB" id="A0A4S4KC38"/>
<evidence type="ECO:0000256" key="2">
    <source>
        <dbReference type="SAM" id="SignalP"/>
    </source>
</evidence>
<protein>
    <submittedName>
        <fullName evidence="3">Uncharacterized protein</fullName>
    </submittedName>
</protein>
<feature type="chain" id="PRO_5020915620" evidence="2">
    <location>
        <begin position="19"/>
        <end position="300"/>
    </location>
</feature>
<sequence length="300" mass="32564">MQPLHFLTAFAFLSQACAGVVYLEARAEYSLVPVAIEDTKNVALIDTHSSRETSLEVRSGDSSLASVGTTWNFNGGKFLIGLTLFTNSAVFLGVCAASGAISCAIAAAYAVFTLFFAKWVFGGRSLSELDDLGADSEMYLTLPPTPEKSYIQRLATELEPGTWHTIGTMRVGMFNHTIHYHNNGAGIHKLRAWQKNFVVNGTAKRVEDNNDGTVVDYLWQSTNEQSYNDFRSSSDSNSYFAANAMGYMIENQSAVGMCADFGDADGEMDGAALTVGWNGQPFEWEDGEEEAILTGNCNGI</sequence>
<organism evidence="3 4">
    <name type="scientific">Hermanssonia centrifuga</name>
    <dbReference type="NCBI Taxonomy" id="98765"/>
    <lineage>
        <taxon>Eukaryota</taxon>
        <taxon>Fungi</taxon>
        <taxon>Dikarya</taxon>
        <taxon>Basidiomycota</taxon>
        <taxon>Agaricomycotina</taxon>
        <taxon>Agaricomycetes</taxon>
        <taxon>Polyporales</taxon>
        <taxon>Meruliaceae</taxon>
        <taxon>Hermanssonia</taxon>
    </lineage>
</organism>
<feature type="signal peptide" evidence="2">
    <location>
        <begin position="1"/>
        <end position="18"/>
    </location>
</feature>
<dbReference type="EMBL" id="SGPJ01000316">
    <property type="protein sequence ID" value="THG95493.1"/>
    <property type="molecule type" value="Genomic_DNA"/>
</dbReference>